<dbReference type="Gene3D" id="3.40.190.10">
    <property type="entry name" value="Periplasmic binding protein-like II"/>
    <property type="match status" value="2"/>
</dbReference>
<name>A0A2A3Z2V6_BREAU</name>
<accession>A0A2A3Z2V6</accession>
<keyword evidence="1 2" id="KW-0732">Signal</keyword>
<organism evidence="4 5">
    <name type="scientific">Brevibacterium aurantiacum</name>
    <dbReference type="NCBI Taxonomy" id="273384"/>
    <lineage>
        <taxon>Bacteria</taxon>
        <taxon>Bacillati</taxon>
        <taxon>Actinomycetota</taxon>
        <taxon>Actinomycetes</taxon>
        <taxon>Micrococcales</taxon>
        <taxon>Brevibacteriaceae</taxon>
        <taxon>Brevibacterium</taxon>
    </lineage>
</organism>
<dbReference type="SMART" id="SM00062">
    <property type="entry name" value="PBPb"/>
    <property type="match status" value="1"/>
</dbReference>
<proteinExistence type="predicted"/>
<dbReference type="Proteomes" id="UP000217564">
    <property type="component" value="Unassembled WGS sequence"/>
</dbReference>
<protein>
    <recommendedName>
        <fullName evidence="3">Solute-binding protein family 3/N-terminal domain-containing protein</fullName>
    </recommendedName>
</protein>
<gene>
    <name evidence="4" type="ORF">CIK64_12610</name>
</gene>
<evidence type="ECO:0000256" key="1">
    <source>
        <dbReference type="ARBA" id="ARBA00022729"/>
    </source>
</evidence>
<dbReference type="EMBL" id="NRGP01000018">
    <property type="protein sequence ID" value="PCC45876.1"/>
    <property type="molecule type" value="Genomic_DNA"/>
</dbReference>
<dbReference type="CDD" id="cd13530">
    <property type="entry name" value="PBP2_peptides_like"/>
    <property type="match status" value="1"/>
</dbReference>
<dbReference type="InterPro" id="IPR001638">
    <property type="entry name" value="Solute-binding_3/MltF_N"/>
</dbReference>
<dbReference type="RefSeq" id="WP_096162397.1">
    <property type="nucleotide sequence ID" value="NZ_NRGP01000018.1"/>
</dbReference>
<evidence type="ECO:0000313" key="5">
    <source>
        <dbReference type="Proteomes" id="UP000217564"/>
    </source>
</evidence>
<feature type="chain" id="PRO_5039673100" description="Solute-binding protein family 3/N-terminal domain-containing protein" evidence="2">
    <location>
        <begin position="23"/>
        <end position="284"/>
    </location>
</feature>
<evidence type="ECO:0000259" key="3">
    <source>
        <dbReference type="SMART" id="SM00062"/>
    </source>
</evidence>
<feature type="signal peptide" evidence="2">
    <location>
        <begin position="1"/>
        <end position="22"/>
    </location>
</feature>
<dbReference type="Pfam" id="PF00497">
    <property type="entry name" value="SBP_bac_3"/>
    <property type="match status" value="1"/>
</dbReference>
<sequence length="284" mass="30157">MKKNLMATMAAAAMLVLSGCGGTPPGAPESVGEDCTPRDEGLKTITEGVLTVAQYEYVPFSMSDSAGELSGLEGDVLTKFAELECLTLTINKGDSPAMITSVATGRADTTLGSWYRTAERAEKVRLSAPVVTSPFSSVTKEGIDTVDGLRGLEIGVGQGLIGVDDMKGVFGSKLKIYQNDDAVFDDIASGRIEGSVQGYIAGMQYLKKHEIEGFTVTPLKPDERVPATGDAGQTNFPVKKDNEALGEALDSVIKDMRESGELDEIAEKYDLDPQVMHPGKPNLL</sequence>
<feature type="domain" description="Solute-binding protein family 3/N-terminal" evidence="3">
    <location>
        <begin position="49"/>
        <end position="273"/>
    </location>
</feature>
<dbReference type="PROSITE" id="PS51257">
    <property type="entry name" value="PROKAR_LIPOPROTEIN"/>
    <property type="match status" value="1"/>
</dbReference>
<evidence type="ECO:0000313" key="4">
    <source>
        <dbReference type="EMBL" id="PCC45876.1"/>
    </source>
</evidence>
<dbReference type="AlphaFoldDB" id="A0A2A3Z2V6"/>
<comment type="caution">
    <text evidence="4">The sequence shown here is derived from an EMBL/GenBank/DDBJ whole genome shotgun (WGS) entry which is preliminary data.</text>
</comment>
<dbReference type="PANTHER" id="PTHR35936">
    <property type="entry name" value="MEMBRANE-BOUND LYTIC MUREIN TRANSGLYCOSYLASE F"/>
    <property type="match status" value="1"/>
</dbReference>
<evidence type="ECO:0000256" key="2">
    <source>
        <dbReference type="SAM" id="SignalP"/>
    </source>
</evidence>
<reference evidence="4 5" key="1">
    <citation type="journal article" date="2017" name="Elife">
        <title>Extensive horizontal gene transfer in cheese-associated bacteria.</title>
        <authorList>
            <person name="Bonham K.S."/>
            <person name="Wolfe B.E."/>
            <person name="Dutton R.J."/>
        </authorList>
    </citation>
    <scope>NUCLEOTIDE SEQUENCE [LARGE SCALE GENOMIC DNA]</scope>
    <source>
        <strain evidence="4 5">947_7</strain>
    </source>
</reference>
<dbReference type="SUPFAM" id="SSF53850">
    <property type="entry name" value="Periplasmic binding protein-like II"/>
    <property type="match status" value="1"/>
</dbReference>
<dbReference type="PANTHER" id="PTHR35936:SF17">
    <property type="entry name" value="ARGININE-BINDING EXTRACELLULAR PROTEIN ARTP"/>
    <property type="match status" value="1"/>
</dbReference>